<proteinExistence type="predicted"/>
<reference evidence="1 2" key="1">
    <citation type="submission" date="2019-03" db="EMBL/GenBank/DDBJ databases">
        <title>Genomic Encyclopedia of Archaeal and Bacterial Type Strains, Phase II (KMG-II): from individual species to whole genera.</title>
        <authorList>
            <person name="Goeker M."/>
        </authorList>
    </citation>
    <scope>NUCLEOTIDE SEQUENCE [LARGE SCALE GENOMIC DNA]</scope>
    <source>
        <strain evidence="1 2">DSM 19034</strain>
    </source>
</reference>
<dbReference type="EMBL" id="SNWM01000001">
    <property type="protein sequence ID" value="TDO24032.1"/>
    <property type="molecule type" value="Genomic_DNA"/>
</dbReference>
<name>A0A4R6IP41_9SPHI</name>
<evidence type="ECO:0000313" key="1">
    <source>
        <dbReference type="EMBL" id="TDO24032.1"/>
    </source>
</evidence>
<dbReference type="Proteomes" id="UP000295499">
    <property type="component" value="Unassembled WGS sequence"/>
</dbReference>
<accession>A0A4R6IP41</accession>
<organism evidence="1 2">
    <name type="scientific">Pedobacter duraquae</name>
    <dbReference type="NCBI Taxonomy" id="425511"/>
    <lineage>
        <taxon>Bacteria</taxon>
        <taxon>Pseudomonadati</taxon>
        <taxon>Bacteroidota</taxon>
        <taxon>Sphingobacteriia</taxon>
        <taxon>Sphingobacteriales</taxon>
        <taxon>Sphingobacteriaceae</taxon>
        <taxon>Pedobacter</taxon>
    </lineage>
</organism>
<protein>
    <submittedName>
        <fullName evidence="1">Uncharacterized protein</fullName>
    </submittedName>
</protein>
<keyword evidence="2" id="KW-1185">Reference proteome</keyword>
<evidence type="ECO:0000313" key="2">
    <source>
        <dbReference type="Proteomes" id="UP000295499"/>
    </source>
</evidence>
<sequence>MGLTDTIFSDLYKLLSQHNISATFCDDQHFSIILLNDSRLAINLIPLINDFAPGALLAIQEEYQTRGILLAHLWADVWISRTQQVLDRIFSLLGLNKRIHGRKTEAVAVHQAEADEFMDKYHIQGAVKSRYKYALKCHGEIVAMATFSSARTMTQYQHEHRSVELIRFAAKSGVTVVGGLTKLITYYRSRHTVHDIMSYADRDWSAGKGYLVAGFLLKEIIDPTELWIDSTNMKRYFNHRLPAHGAAGQPNNFTRAFNTGNLKFVLYL</sequence>
<comment type="caution">
    <text evidence="1">The sequence shown here is derived from an EMBL/GenBank/DDBJ whole genome shotgun (WGS) entry which is preliminary data.</text>
</comment>
<dbReference type="AlphaFoldDB" id="A0A4R6IP41"/>
<gene>
    <name evidence="1" type="ORF">CLV32_0319</name>
</gene>